<evidence type="ECO:0000256" key="1">
    <source>
        <dbReference type="SAM" id="MobiDB-lite"/>
    </source>
</evidence>
<dbReference type="SUPFAM" id="SSF47459">
    <property type="entry name" value="HLH, helix-loop-helix DNA-binding domain"/>
    <property type="match status" value="1"/>
</dbReference>
<evidence type="ECO:0000313" key="4">
    <source>
        <dbReference type="Proteomes" id="UP001219518"/>
    </source>
</evidence>
<dbReference type="PROSITE" id="PS50888">
    <property type="entry name" value="BHLH"/>
    <property type="match status" value="1"/>
</dbReference>
<feature type="domain" description="BHLH" evidence="2">
    <location>
        <begin position="4"/>
        <end position="56"/>
    </location>
</feature>
<feature type="compositionally biased region" description="Polar residues" evidence="1">
    <location>
        <begin position="273"/>
        <end position="288"/>
    </location>
</feature>
<proteinExistence type="predicted"/>
<dbReference type="CDD" id="cd00083">
    <property type="entry name" value="bHLH_SF"/>
    <property type="match status" value="1"/>
</dbReference>
<feature type="compositionally biased region" description="Polar residues" evidence="1">
    <location>
        <begin position="1225"/>
        <end position="1235"/>
    </location>
</feature>
<dbReference type="Pfam" id="PF00010">
    <property type="entry name" value="HLH"/>
    <property type="match status" value="1"/>
</dbReference>
<dbReference type="InterPro" id="IPR011598">
    <property type="entry name" value="bHLH_dom"/>
</dbReference>
<keyword evidence="4" id="KW-1185">Reference proteome</keyword>
<feature type="compositionally biased region" description="Basic and acidic residues" evidence="1">
    <location>
        <begin position="323"/>
        <end position="335"/>
    </location>
</feature>
<dbReference type="Gene3D" id="4.10.280.10">
    <property type="entry name" value="Helix-loop-helix DNA-binding domain"/>
    <property type="match status" value="1"/>
</dbReference>
<feature type="region of interest" description="Disordered" evidence="1">
    <location>
        <begin position="320"/>
        <end position="340"/>
    </location>
</feature>
<feature type="region of interest" description="Disordered" evidence="1">
    <location>
        <begin position="1281"/>
        <end position="1312"/>
    </location>
</feature>
<feature type="compositionally biased region" description="Basic and acidic residues" evidence="1">
    <location>
        <begin position="430"/>
        <end position="442"/>
    </location>
</feature>
<dbReference type="EMBL" id="JAHWGI010001436">
    <property type="protein sequence ID" value="KAK3932395.1"/>
    <property type="molecule type" value="Genomic_DNA"/>
</dbReference>
<feature type="region of interest" description="Disordered" evidence="1">
    <location>
        <begin position="267"/>
        <end position="293"/>
    </location>
</feature>
<feature type="compositionally biased region" description="Basic and acidic residues" evidence="1">
    <location>
        <begin position="140"/>
        <end position="152"/>
    </location>
</feature>
<feature type="region of interest" description="Disordered" evidence="1">
    <location>
        <begin position="542"/>
        <end position="562"/>
    </location>
</feature>
<feature type="compositionally biased region" description="Low complexity" evidence="1">
    <location>
        <begin position="1286"/>
        <end position="1297"/>
    </location>
</feature>
<dbReference type="SMART" id="SM00353">
    <property type="entry name" value="HLH"/>
    <property type="match status" value="1"/>
</dbReference>
<reference evidence="3" key="1">
    <citation type="submission" date="2021-07" db="EMBL/GenBank/DDBJ databases">
        <authorList>
            <person name="Catto M.A."/>
            <person name="Jacobson A."/>
            <person name="Kennedy G."/>
            <person name="Labadie P."/>
            <person name="Hunt B.G."/>
            <person name="Srinivasan R."/>
        </authorList>
    </citation>
    <scope>NUCLEOTIDE SEQUENCE</scope>
    <source>
        <strain evidence="3">PL_HMW_Pooled</strain>
        <tissue evidence="3">Head</tissue>
    </source>
</reference>
<gene>
    <name evidence="3" type="ORF">KUF71_012572</name>
</gene>
<feature type="region of interest" description="Disordered" evidence="1">
    <location>
        <begin position="412"/>
        <end position="443"/>
    </location>
</feature>
<evidence type="ECO:0000313" key="3">
    <source>
        <dbReference type="EMBL" id="KAK3932395.1"/>
    </source>
</evidence>
<feature type="region of interest" description="Disordered" evidence="1">
    <location>
        <begin position="1555"/>
        <end position="1601"/>
    </location>
</feature>
<feature type="compositionally biased region" description="Polar residues" evidence="1">
    <location>
        <begin position="1637"/>
        <end position="1655"/>
    </location>
</feature>
<reference evidence="3" key="2">
    <citation type="journal article" date="2023" name="BMC Genomics">
        <title>Pest status, molecular evolution, and epigenetic factors derived from the genome assembly of Frankliniella fusca, a thysanopteran phytovirus vector.</title>
        <authorList>
            <person name="Catto M.A."/>
            <person name="Labadie P.E."/>
            <person name="Jacobson A.L."/>
            <person name="Kennedy G.G."/>
            <person name="Srinivasan R."/>
            <person name="Hunt B.G."/>
        </authorList>
    </citation>
    <scope>NUCLEOTIDE SEQUENCE</scope>
    <source>
        <strain evidence="3">PL_HMW_Pooled</strain>
    </source>
</reference>
<feature type="region of interest" description="Disordered" evidence="1">
    <location>
        <begin position="1199"/>
        <end position="1237"/>
    </location>
</feature>
<feature type="region of interest" description="Disordered" evidence="1">
    <location>
        <begin position="1004"/>
        <end position="1055"/>
    </location>
</feature>
<name>A0AAE1I3N9_9NEOP</name>
<feature type="region of interest" description="Disordered" evidence="1">
    <location>
        <begin position="132"/>
        <end position="157"/>
    </location>
</feature>
<protein>
    <submittedName>
        <fullName evidence="3">Psilocybin cluster transcription regulator</fullName>
    </submittedName>
</protein>
<feature type="compositionally biased region" description="Polar residues" evidence="1">
    <location>
        <begin position="1569"/>
        <end position="1599"/>
    </location>
</feature>
<accession>A0AAE1I3N9</accession>
<feature type="region of interest" description="Disordered" evidence="1">
    <location>
        <begin position="1614"/>
        <end position="1663"/>
    </location>
</feature>
<comment type="caution">
    <text evidence="3">The sequence shown here is derived from an EMBL/GenBank/DDBJ whole genome shotgun (WGS) entry which is preliminary data.</text>
</comment>
<dbReference type="InterPro" id="IPR036638">
    <property type="entry name" value="HLH_DNA-bd_sf"/>
</dbReference>
<sequence length="1783" mass="193615">MGKKEASKGREWEKGRRDVLNQTFNELHRALPSYAVGQTLSKKTILIQALSCIRELQQSKAGDAKDEHAFKLKNVEKWVQNILIKFNQLLAFLETINAKVPADCLAIDAPPPEISIDIRQLLPKLDKSRLLSDTSSQENHTCREQNSEENKKSGVSNDLNLANSSSYCTRSNQSKTVCSSNASSKVSLSENLLGNSSESFAANPSVIQSRPFVMQSSLQMPPQLLFTSNSSNSPLTSTLPLLVSVTGVKTVNPFILVQSNIMAPNPSAPQKVIRSQNSRPIQPCPTSKISRKTQKIPIPSLRQKMLLNGFSHCTPLRGIKKNLGKDAKPSHDMKSGKSIRKKKILKGKQSLSKVDAPKLLVGHKLKKSSAIDLNMSKNIADQDNKTAAGTVSDVDKENIVCCDLSTEPNAVGSAGNTHVSGDTVVPTENESTKVDDREEHSEPQCIMKSPLKNQEAIGTSVGTGTESSNMVKKRTLESDDINCNKPQKCKNNVNQEKTTLEHGDSHASRMSKSNYSISALCAQQQLLQTTENDHLYESASIEMKSSDTEKIKHQSNPNMESNNMSVVTVNCSIEKDKVTLLSSSDGCNEWSEKCKMKPDRPSASFNIFSSLPLHNSKNTFIPINEIENFKVAPEPFDSNDNTFSLPLQPTDLPNDLFASLQVPSGGQHPESISPTAAFLLAFPLVSTSKATELDEAVCENTDSQPGIKTILQIGNLDCDTPITKCVSVFSSIENSSVVYTSPNVFSQDTLTASALKNRISTSDVLNFPSREAPLKTTNDNTASVKENQSFFLKSPESSLSLKGSLSFSSKDNYQPICTSSNKRICTSRTESTTVSSISYFNGQSNGMRAPVKNGTLQQGGGVNKSPQKLIHSIESSTTSTFFGCEKPTDWLEMPQAPLAIFPDYPVTNTSRSDCAVNYVLPPVLMSSSAGGEELLAVSKSQGSSSIPNNILSWSTISSTGNNQPPSSTSKLTNFQEVCPSMKSSSKTGELQQLVPNQNILRSASQTEMAETSMSTIGNKLNSVPPTYAENSSENSSLLVGKPTSHSQNFLSQRTNTGAKKSFPALAGEKELVCSSSEVLKISAVSCGPVTHQEETRAVASHSISAKMMYPSSENKLSRASNVYFDDKAASQNLKMGMSNGPNTSSKDPSSLLNYNQNNIVPVVTEEKQLHSDYSQITNLTGKGPITHQSTENNYNHQTNILPKQNIGSGSQYSSGTSGGTDSKKNVSPFTQNSGGSIEVQKHTTSSLHFSAENTSMLQFGSNAIDLPSGQNDSFTIKSNVLEDKSQSSQQRQVCVRSNNKESVTNLHRPPVNWMTAPDIRSHQHHSGPSFGNSSNMSSTQGLLYLPEHIKESENSGPVFDQATNFHCLDIAHSAQPLYKGNEHHLFGNDNIENFHDNSAWSPSKNGGSSMLGNMIIPSTLPTLVGDLALGDNHISRPFLPSFNNDSQGCLKKSAKRMINTSRRIDRSIEETSVASATVGGQECAGSFLSVSQLVDNSNAVKSRTTSLSKENHLSFTGSFTDNDTPSCLTSKHSSLKSVSSNYSTEALLSSTIHMQTNHPSNRKRRSHGANYSNNYAGSSMPYQNSSSVSLQTQGPQNQYLPDLPRTNDYQGTFIPSDTAPPFILGNSSSRSHRNHSYSLQNVTDRPSVENSSNPLKPQHGGVMLDNTAVRPRTHNHSATSNATSSAAVSSSSNIIDFGYMNMTTAVLQDDINFTNHPPPPSFLPHHTYSMPASQDPLYSTPRLSMHPTHHHPQNSNIQSPSATTLTNFHLSTIFPEINDKVIC</sequence>
<dbReference type="Proteomes" id="UP001219518">
    <property type="component" value="Unassembled WGS sequence"/>
</dbReference>
<evidence type="ECO:0000259" key="2">
    <source>
        <dbReference type="PROSITE" id="PS50888"/>
    </source>
</evidence>
<organism evidence="3 4">
    <name type="scientific">Frankliniella fusca</name>
    <dbReference type="NCBI Taxonomy" id="407009"/>
    <lineage>
        <taxon>Eukaryota</taxon>
        <taxon>Metazoa</taxon>
        <taxon>Ecdysozoa</taxon>
        <taxon>Arthropoda</taxon>
        <taxon>Hexapoda</taxon>
        <taxon>Insecta</taxon>
        <taxon>Pterygota</taxon>
        <taxon>Neoptera</taxon>
        <taxon>Paraneoptera</taxon>
        <taxon>Thysanoptera</taxon>
        <taxon>Terebrantia</taxon>
        <taxon>Thripoidea</taxon>
        <taxon>Thripidae</taxon>
        <taxon>Frankliniella</taxon>
    </lineage>
</organism>
<dbReference type="GO" id="GO:0046983">
    <property type="term" value="F:protein dimerization activity"/>
    <property type="evidence" value="ECO:0007669"/>
    <property type="project" value="InterPro"/>
</dbReference>